<gene>
    <name evidence="4" type="ORF">GGQ59_002144</name>
</gene>
<dbReference type="InterPro" id="IPR036291">
    <property type="entry name" value="NAD(P)-bd_dom_sf"/>
</dbReference>
<organism evidence="4 5">
    <name type="scientific">Parvularcula dongshanensis</name>
    <dbReference type="NCBI Taxonomy" id="1173995"/>
    <lineage>
        <taxon>Bacteria</taxon>
        <taxon>Pseudomonadati</taxon>
        <taxon>Pseudomonadota</taxon>
        <taxon>Alphaproteobacteria</taxon>
        <taxon>Parvularculales</taxon>
        <taxon>Parvularculaceae</taxon>
        <taxon>Parvularcula</taxon>
    </lineage>
</organism>
<dbReference type="PROSITE" id="PS00061">
    <property type="entry name" value="ADH_SHORT"/>
    <property type="match status" value="1"/>
</dbReference>
<dbReference type="InterPro" id="IPR020904">
    <property type="entry name" value="Sc_DH/Rdtase_CS"/>
</dbReference>
<evidence type="ECO:0000256" key="1">
    <source>
        <dbReference type="ARBA" id="ARBA00006484"/>
    </source>
</evidence>
<dbReference type="Proteomes" id="UP000563524">
    <property type="component" value="Unassembled WGS sequence"/>
</dbReference>
<dbReference type="Pfam" id="PF00106">
    <property type="entry name" value="adh_short"/>
    <property type="match status" value="1"/>
</dbReference>
<feature type="domain" description="Ketoreductase" evidence="3">
    <location>
        <begin position="5"/>
        <end position="185"/>
    </location>
</feature>
<dbReference type="AlphaFoldDB" id="A0A840I4A8"/>
<dbReference type="GO" id="GO:0016020">
    <property type="term" value="C:membrane"/>
    <property type="evidence" value="ECO:0007669"/>
    <property type="project" value="TreeGrafter"/>
</dbReference>
<evidence type="ECO:0000256" key="2">
    <source>
        <dbReference type="ARBA" id="ARBA00023002"/>
    </source>
</evidence>
<dbReference type="SUPFAM" id="SSF51735">
    <property type="entry name" value="NAD(P)-binding Rossmann-fold domains"/>
    <property type="match status" value="1"/>
</dbReference>
<dbReference type="EMBL" id="JACHOB010000004">
    <property type="protein sequence ID" value="MBB4659607.1"/>
    <property type="molecule type" value="Genomic_DNA"/>
</dbReference>
<dbReference type="Gene3D" id="3.40.50.720">
    <property type="entry name" value="NAD(P)-binding Rossmann-like Domain"/>
    <property type="match status" value="1"/>
</dbReference>
<dbReference type="InterPro" id="IPR002347">
    <property type="entry name" value="SDR_fam"/>
</dbReference>
<protein>
    <submittedName>
        <fullName evidence="4">Short-subunit dehydrogenase</fullName>
    </submittedName>
</protein>
<proteinExistence type="inferred from homology"/>
<evidence type="ECO:0000259" key="3">
    <source>
        <dbReference type="SMART" id="SM00822"/>
    </source>
</evidence>
<dbReference type="InterPro" id="IPR057326">
    <property type="entry name" value="KR_dom"/>
</dbReference>
<keyword evidence="5" id="KW-1185">Reference proteome</keyword>
<dbReference type="CDD" id="cd05233">
    <property type="entry name" value="SDR_c"/>
    <property type="match status" value="1"/>
</dbReference>
<comment type="similarity">
    <text evidence="1">Belongs to the short-chain dehydrogenases/reductases (SDR) family.</text>
</comment>
<sequence>MAHTGLAVVTGASTGIGLELAKLCAADGYELLIVANEAEIEHAADSLRGQGVTVTAVQTDLGTEHGLDQLWMAIGGRPVDLLLANAGQGLGGAFLDQDFQKAKDVIDLNVTGTTSLLHKVGRQMRDRNKGRILITGSIAGLMPGAFQAVYNGTKAYLDSLSYALRNELKETEVTVTCLMPGPTDTEFFDRAEMEGTPVGQDDSKEDPAKTAKHGYDAMMKGKAGVVSGFMNKVQAAFTGIIPDTVLAEMHRHMAEPGRQSN</sequence>
<comment type="caution">
    <text evidence="4">The sequence shown here is derived from an EMBL/GenBank/DDBJ whole genome shotgun (WGS) entry which is preliminary data.</text>
</comment>
<dbReference type="SMART" id="SM00822">
    <property type="entry name" value="PKS_KR"/>
    <property type="match status" value="1"/>
</dbReference>
<dbReference type="PANTHER" id="PTHR44196:SF2">
    <property type="entry name" value="SHORT-CHAIN DEHYDROGENASE-RELATED"/>
    <property type="match status" value="1"/>
</dbReference>
<name>A0A840I4A8_9PROT</name>
<accession>A0A840I4A8</accession>
<dbReference type="GO" id="GO:0016491">
    <property type="term" value="F:oxidoreductase activity"/>
    <property type="evidence" value="ECO:0007669"/>
    <property type="project" value="UniProtKB-KW"/>
</dbReference>
<keyword evidence="2" id="KW-0560">Oxidoreductase</keyword>
<evidence type="ECO:0000313" key="4">
    <source>
        <dbReference type="EMBL" id="MBB4659607.1"/>
    </source>
</evidence>
<reference evidence="4 5" key="1">
    <citation type="submission" date="2020-08" db="EMBL/GenBank/DDBJ databases">
        <title>Genomic Encyclopedia of Type Strains, Phase IV (KMG-IV): sequencing the most valuable type-strain genomes for metagenomic binning, comparative biology and taxonomic classification.</title>
        <authorList>
            <person name="Goeker M."/>
        </authorList>
    </citation>
    <scope>NUCLEOTIDE SEQUENCE [LARGE SCALE GENOMIC DNA]</scope>
    <source>
        <strain evidence="4 5">DSM 102850</strain>
    </source>
</reference>
<dbReference type="RefSeq" id="WP_183818366.1">
    <property type="nucleotide sequence ID" value="NZ_JACHOB010000004.1"/>
</dbReference>
<dbReference type="PRINTS" id="PR00081">
    <property type="entry name" value="GDHRDH"/>
</dbReference>
<dbReference type="PANTHER" id="PTHR44196">
    <property type="entry name" value="DEHYDROGENASE/REDUCTASE SDR FAMILY MEMBER 7B"/>
    <property type="match status" value="1"/>
</dbReference>
<evidence type="ECO:0000313" key="5">
    <source>
        <dbReference type="Proteomes" id="UP000563524"/>
    </source>
</evidence>